<feature type="non-terminal residue" evidence="2">
    <location>
        <position position="1"/>
    </location>
</feature>
<dbReference type="InterPro" id="IPR011659">
    <property type="entry name" value="WD40"/>
</dbReference>
<name>A0A382D8A9_9ZZZZ</name>
<evidence type="ECO:0008006" key="3">
    <source>
        <dbReference type="Google" id="ProtNLM"/>
    </source>
</evidence>
<dbReference type="InterPro" id="IPR011042">
    <property type="entry name" value="6-blade_b-propeller_TolB-like"/>
</dbReference>
<reference evidence="2" key="1">
    <citation type="submission" date="2018-05" db="EMBL/GenBank/DDBJ databases">
        <authorList>
            <person name="Lanie J.A."/>
            <person name="Ng W.-L."/>
            <person name="Kazmierczak K.M."/>
            <person name="Andrzejewski T.M."/>
            <person name="Davidsen T.M."/>
            <person name="Wayne K.J."/>
            <person name="Tettelin H."/>
            <person name="Glass J.I."/>
            <person name="Rusch D."/>
            <person name="Podicherti R."/>
            <person name="Tsui H.-C.T."/>
            <person name="Winkler M.E."/>
        </authorList>
    </citation>
    <scope>NUCLEOTIDE SEQUENCE</scope>
</reference>
<dbReference type="AlphaFoldDB" id="A0A382D8A9"/>
<dbReference type="Pfam" id="PF07676">
    <property type="entry name" value="PD40"/>
    <property type="match status" value="4"/>
</dbReference>
<comment type="similarity">
    <text evidence="1">Belongs to the TolB family.</text>
</comment>
<dbReference type="EMBL" id="UINC01037815">
    <property type="protein sequence ID" value="SVB33867.1"/>
    <property type="molecule type" value="Genomic_DNA"/>
</dbReference>
<accession>A0A382D8A9</accession>
<sequence length="308" mass="34274">TFSGENAEAYFSADGKKLIFQAHDGDSLCDQIYIMNIASGSAEMVSTGNGVTTCSFFQYPDDDGIIYASTHMADSDCPPKPDFSMGYIWKLYPGFDIFRASKNGNNLKRLTDAPGYDAEAVSSFDGQKIIYTSLSTGDLELWTMNPDGTGKKQLTERLGYDGGAFYNSDGSKIVWRAYYPESEKEISDYETLLAANAIRPMALQIWTMNSDGTNKKQITDNGAANFGPFFHPNGKKIIFSSNVHDEKGRDFDLYTINVDGTGLERITYFDGFDGFPMFSKDGKYLVFASNRNQKKTGDTNIFICEWVE</sequence>
<evidence type="ECO:0000313" key="2">
    <source>
        <dbReference type="EMBL" id="SVB33867.1"/>
    </source>
</evidence>
<dbReference type="Gene3D" id="2.120.10.30">
    <property type="entry name" value="TolB, C-terminal domain"/>
    <property type="match status" value="3"/>
</dbReference>
<dbReference type="PANTHER" id="PTHR36842">
    <property type="entry name" value="PROTEIN TOLB HOMOLOG"/>
    <property type="match status" value="1"/>
</dbReference>
<proteinExistence type="inferred from homology"/>
<organism evidence="2">
    <name type="scientific">marine metagenome</name>
    <dbReference type="NCBI Taxonomy" id="408172"/>
    <lineage>
        <taxon>unclassified sequences</taxon>
        <taxon>metagenomes</taxon>
        <taxon>ecological metagenomes</taxon>
    </lineage>
</organism>
<dbReference type="SUPFAM" id="SSF82171">
    <property type="entry name" value="DPP6 N-terminal domain-like"/>
    <property type="match status" value="1"/>
</dbReference>
<protein>
    <recommendedName>
        <fullName evidence="3">DUF5050 domain-containing protein</fullName>
    </recommendedName>
</protein>
<gene>
    <name evidence="2" type="ORF">METZ01_LOCUS186721</name>
</gene>
<evidence type="ECO:0000256" key="1">
    <source>
        <dbReference type="ARBA" id="ARBA00009820"/>
    </source>
</evidence>
<dbReference type="PANTHER" id="PTHR36842:SF1">
    <property type="entry name" value="PROTEIN TOLB"/>
    <property type="match status" value="1"/>
</dbReference>